<name>A0A9Q2NTQ0_9RHOB</name>
<evidence type="ECO:0000313" key="3">
    <source>
        <dbReference type="EMBL" id="MBM2418293.1"/>
    </source>
</evidence>
<accession>A0A9Q2NTQ0</accession>
<dbReference type="EMBL" id="JAFBXE010000010">
    <property type="protein sequence ID" value="MBM2413624.1"/>
    <property type="molecule type" value="Genomic_DNA"/>
</dbReference>
<protein>
    <recommendedName>
        <fullName evidence="6">Terminase</fullName>
    </recommendedName>
</protein>
<sequence>MKQPPKIEPKATSRTELTPADVDEDFVPQDDWELVELALKSWTWRIFSGRLYKIMTKDDETQEGAVVPFKPNDPQRDFLASIHYRNIILKARQMGFTTVIAIVWLDHSLFVANQRCGIIAHNLEDAEKIFADKVRFAYDNLPDILKERMPLKSATTKQLTFAHNNSAIRVATSMRSGTIHRLHVSEMGKIAIKYPEKAREIISGSFPAVPQTGIAVMESTAEGKAGAFFDYATRAEKRSYIPKPLANKEWAFHFYAWWQMPEYRADPDHYEVLPEEHLYFDKIEVEMNTRLDMWQRAWYVMTRDEEFAGDAPLMWREHPSTPTECWQQSLEGTYFGPQVALLRSKGQITDIPHVTGVLVHTFWDIGARDGTAIWCMQYLGGWKRFINFFEDWSKGYEHYIKMLRQTGYLFGTHYLPHDAIQERPGQVVVETPLDKLQELAPEWNFHIVPRVQDLQHGINATRAMLPSCKFDQTNCEAGLDHIERYHKKLSRTTGQWLDTPEKNDGHSEAADALRQCAQGFDPDLIHQHASRSVQRSTAELGGLVV</sequence>
<feature type="region of interest" description="Disordered" evidence="1">
    <location>
        <begin position="1"/>
        <end position="20"/>
    </location>
</feature>
<dbReference type="RefSeq" id="WP_138487942.1">
    <property type="nucleotide sequence ID" value="NZ_JAFBWU010000010.1"/>
</dbReference>
<organism evidence="2 4">
    <name type="scientific">Marivita cryptomonadis</name>
    <dbReference type="NCBI Taxonomy" id="505252"/>
    <lineage>
        <taxon>Bacteria</taxon>
        <taxon>Pseudomonadati</taxon>
        <taxon>Pseudomonadota</taxon>
        <taxon>Alphaproteobacteria</taxon>
        <taxon>Rhodobacterales</taxon>
        <taxon>Roseobacteraceae</taxon>
        <taxon>Marivita</taxon>
    </lineage>
</organism>
<comment type="caution">
    <text evidence="2">The sequence shown here is derived from an EMBL/GenBank/DDBJ whole genome shotgun (WGS) entry which is preliminary data.</text>
</comment>
<gene>
    <name evidence="2" type="ORF">JQX41_15010</name>
    <name evidence="3" type="ORF">JQX48_15020</name>
</gene>
<dbReference type="Proteomes" id="UP000755667">
    <property type="component" value="Unassembled WGS sequence"/>
</dbReference>
<dbReference type="EMBL" id="JAFBXF010000010">
    <property type="protein sequence ID" value="MBM2418293.1"/>
    <property type="molecule type" value="Genomic_DNA"/>
</dbReference>
<evidence type="ECO:0000256" key="1">
    <source>
        <dbReference type="SAM" id="MobiDB-lite"/>
    </source>
</evidence>
<reference evidence="2 5" key="1">
    <citation type="submission" date="2021-01" db="EMBL/GenBank/DDBJ databases">
        <title>Diatom-associated Roseobacters Show Island Model of Population Structure.</title>
        <authorList>
            <person name="Qu L."/>
            <person name="Feng X."/>
            <person name="Chen Y."/>
            <person name="Li L."/>
            <person name="Wang X."/>
            <person name="Hu Z."/>
            <person name="Wang H."/>
            <person name="Luo H."/>
        </authorList>
    </citation>
    <scope>NUCLEOTIDE SEQUENCE</scope>
    <source>
        <strain evidence="3 5">CC28-63</strain>
        <strain evidence="2">CC28-69</strain>
    </source>
</reference>
<dbReference type="Proteomes" id="UP000809440">
    <property type="component" value="Unassembled WGS sequence"/>
</dbReference>
<dbReference type="Gene3D" id="3.40.50.300">
    <property type="entry name" value="P-loop containing nucleotide triphosphate hydrolases"/>
    <property type="match status" value="1"/>
</dbReference>
<feature type="compositionally biased region" description="Basic and acidic residues" evidence="1">
    <location>
        <begin position="1"/>
        <end position="13"/>
    </location>
</feature>
<keyword evidence="5" id="KW-1185">Reference proteome</keyword>
<evidence type="ECO:0000313" key="4">
    <source>
        <dbReference type="Proteomes" id="UP000755667"/>
    </source>
</evidence>
<dbReference type="InterPro" id="IPR027417">
    <property type="entry name" value="P-loop_NTPase"/>
</dbReference>
<evidence type="ECO:0000313" key="5">
    <source>
        <dbReference type="Proteomes" id="UP000809440"/>
    </source>
</evidence>
<evidence type="ECO:0000313" key="2">
    <source>
        <dbReference type="EMBL" id="MBM2413624.1"/>
    </source>
</evidence>
<evidence type="ECO:0008006" key="6">
    <source>
        <dbReference type="Google" id="ProtNLM"/>
    </source>
</evidence>
<proteinExistence type="predicted"/>
<dbReference type="AlphaFoldDB" id="A0A9Q2NTQ0"/>